<dbReference type="OrthoDB" id="6257894at2759"/>
<organism evidence="2 3">
    <name type="scientific">Eumeta variegata</name>
    <name type="common">Bagworm moth</name>
    <name type="synonym">Eumeta japonica</name>
    <dbReference type="NCBI Taxonomy" id="151549"/>
    <lineage>
        <taxon>Eukaryota</taxon>
        <taxon>Metazoa</taxon>
        <taxon>Ecdysozoa</taxon>
        <taxon>Arthropoda</taxon>
        <taxon>Hexapoda</taxon>
        <taxon>Insecta</taxon>
        <taxon>Pterygota</taxon>
        <taxon>Neoptera</taxon>
        <taxon>Endopterygota</taxon>
        <taxon>Lepidoptera</taxon>
        <taxon>Glossata</taxon>
        <taxon>Ditrysia</taxon>
        <taxon>Tineoidea</taxon>
        <taxon>Psychidae</taxon>
        <taxon>Oiketicinae</taxon>
        <taxon>Eumeta</taxon>
    </lineage>
</organism>
<reference evidence="2 3" key="1">
    <citation type="journal article" date="2019" name="Commun. Biol.">
        <title>The bagworm genome reveals a unique fibroin gene that provides high tensile strength.</title>
        <authorList>
            <person name="Kono N."/>
            <person name="Nakamura H."/>
            <person name="Ohtoshi R."/>
            <person name="Tomita M."/>
            <person name="Numata K."/>
            <person name="Arakawa K."/>
        </authorList>
    </citation>
    <scope>NUCLEOTIDE SEQUENCE [LARGE SCALE GENOMIC DNA]</scope>
</reference>
<evidence type="ECO:0000313" key="3">
    <source>
        <dbReference type="Proteomes" id="UP000299102"/>
    </source>
</evidence>
<protein>
    <submittedName>
        <fullName evidence="2">Uncharacterized protein</fullName>
    </submittedName>
</protein>
<evidence type="ECO:0000256" key="1">
    <source>
        <dbReference type="ARBA" id="ARBA00034118"/>
    </source>
</evidence>
<dbReference type="EMBL" id="BGZK01003455">
    <property type="protein sequence ID" value="GBP01493.1"/>
    <property type="molecule type" value="Genomic_DNA"/>
</dbReference>
<proteinExistence type="inferred from homology"/>
<dbReference type="Pfam" id="PF10169">
    <property type="entry name" value="LLPH"/>
    <property type="match status" value="1"/>
</dbReference>
<sequence>MLKKTLGIMDTDDADKMEQLAMKRKTKEEKQIEFELQEQREKGEQVAVVNEKTGLTPCIQHKTLKDQHGSYPPWYKTIKLLNVCARRIMHKRKFKQAWTVTNVPL</sequence>
<comment type="caution">
    <text evidence="2">The sequence shown here is derived from an EMBL/GenBank/DDBJ whole genome shotgun (WGS) entry which is preliminary data.</text>
</comment>
<gene>
    <name evidence="2" type="ORF">EVAR_70703_1</name>
</gene>
<dbReference type="STRING" id="151549.A0A4C1SH45"/>
<evidence type="ECO:0000313" key="2">
    <source>
        <dbReference type="EMBL" id="GBP01493.1"/>
    </source>
</evidence>
<accession>A0A4C1SH45</accession>
<keyword evidence="3" id="KW-1185">Reference proteome</keyword>
<dbReference type="AlphaFoldDB" id="A0A4C1SH45"/>
<dbReference type="InterPro" id="IPR018784">
    <property type="entry name" value="LLPH-like"/>
</dbReference>
<dbReference type="Proteomes" id="UP000299102">
    <property type="component" value="Unassembled WGS sequence"/>
</dbReference>
<name>A0A4C1SH45_EUMVA</name>
<comment type="similarity">
    <text evidence="1">Belongs to the learning-associated protein family.</text>
</comment>